<dbReference type="Proteomes" id="UP001254257">
    <property type="component" value="Unassembled WGS sequence"/>
</dbReference>
<dbReference type="InterPro" id="IPR036291">
    <property type="entry name" value="NAD(P)-bd_dom_sf"/>
</dbReference>
<dbReference type="PRINTS" id="PR00080">
    <property type="entry name" value="SDRFAMILY"/>
</dbReference>
<dbReference type="CDD" id="cd05233">
    <property type="entry name" value="SDR_c"/>
    <property type="match status" value="1"/>
</dbReference>
<dbReference type="InterPro" id="IPR057326">
    <property type="entry name" value="KR_dom"/>
</dbReference>
<dbReference type="Pfam" id="PF13561">
    <property type="entry name" value="adh_short_C2"/>
    <property type="match status" value="1"/>
</dbReference>
<evidence type="ECO:0000313" key="3">
    <source>
        <dbReference type="Proteomes" id="UP001254257"/>
    </source>
</evidence>
<dbReference type="SMART" id="SM00822">
    <property type="entry name" value="PKS_KR"/>
    <property type="match status" value="1"/>
</dbReference>
<keyword evidence="3" id="KW-1185">Reference proteome</keyword>
<feature type="domain" description="Ketoreductase" evidence="1">
    <location>
        <begin position="7"/>
        <end position="207"/>
    </location>
</feature>
<dbReference type="PANTHER" id="PTHR43975">
    <property type="entry name" value="ZGC:101858"/>
    <property type="match status" value="1"/>
</dbReference>
<dbReference type="EMBL" id="JAWDID010000044">
    <property type="protein sequence ID" value="MDU0342589.1"/>
    <property type="molecule type" value="Genomic_DNA"/>
</dbReference>
<protein>
    <submittedName>
        <fullName evidence="2">SDR family oxidoreductase</fullName>
    </submittedName>
</protein>
<dbReference type="RefSeq" id="WP_316020357.1">
    <property type="nucleotide sequence ID" value="NZ_JAWDID010000044.1"/>
</dbReference>
<dbReference type="PROSITE" id="PS00061">
    <property type="entry name" value="ADH_SHORT"/>
    <property type="match status" value="1"/>
</dbReference>
<dbReference type="Gene3D" id="3.40.50.720">
    <property type="entry name" value="NAD(P)-binding Rossmann-like Domain"/>
    <property type="match status" value="1"/>
</dbReference>
<evidence type="ECO:0000259" key="1">
    <source>
        <dbReference type="SMART" id="SM00822"/>
    </source>
</evidence>
<dbReference type="PRINTS" id="PR00081">
    <property type="entry name" value="GDHRDH"/>
</dbReference>
<dbReference type="InterPro" id="IPR020904">
    <property type="entry name" value="Sc_DH/Rdtase_CS"/>
</dbReference>
<dbReference type="InterPro" id="IPR002347">
    <property type="entry name" value="SDR_fam"/>
</dbReference>
<dbReference type="SUPFAM" id="SSF51735">
    <property type="entry name" value="NAD(P)-binding Rossmann-fold domains"/>
    <property type="match status" value="1"/>
</dbReference>
<evidence type="ECO:0000313" key="2">
    <source>
        <dbReference type="EMBL" id="MDU0342589.1"/>
    </source>
</evidence>
<reference evidence="2 3" key="1">
    <citation type="submission" date="2023-09" db="EMBL/GenBank/DDBJ databases">
        <title>Whole genome shotgun sequencing (WGS) of Bosea sp. ZW T0_25, isolated from stored onions (Allium cepa).</title>
        <authorList>
            <person name="Stoll D.A."/>
            <person name="Huch M."/>
        </authorList>
    </citation>
    <scope>NUCLEOTIDE SEQUENCE [LARGE SCALE GENOMIC DNA]</scope>
    <source>
        <strain evidence="2 3">ZW T0_25</strain>
    </source>
</reference>
<sequence>MQGLAGKAILVTGSSAGIGHAMARRLLAEGARVLIHGRDESEVKAACSKLGTGCHGVAGDLAEPATAQVLVDATRQAFGRIDGLVNNAGIYPRGVIGESTAAFFDHVFAINTRAPLLCAEAAIRAFRLQKSGGAIVTVGSINALCGQSDLTVYSMSKGALTTMTRNLADALGSERIRVNQLNVGWTFTANEDATQQRHGRKAGWEKDVSALFAPTGRLMQPEEIAAHTAFWLSDDSAPVSGQIYEAEQYPLIGRNRSQMS</sequence>
<dbReference type="PANTHER" id="PTHR43975:SF2">
    <property type="entry name" value="EG:BACR7A4.14 PROTEIN-RELATED"/>
    <property type="match status" value="1"/>
</dbReference>
<accession>A0ABU3SCT7</accession>
<gene>
    <name evidence="2" type="ORF">RKE40_22050</name>
</gene>
<comment type="caution">
    <text evidence="2">The sequence shown here is derived from an EMBL/GenBank/DDBJ whole genome shotgun (WGS) entry which is preliminary data.</text>
</comment>
<proteinExistence type="predicted"/>
<name>A0ABU3SCT7_9HYPH</name>
<organism evidence="2 3">
    <name type="scientific">Bosea rubneri</name>
    <dbReference type="NCBI Taxonomy" id="3075434"/>
    <lineage>
        <taxon>Bacteria</taxon>
        <taxon>Pseudomonadati</taxon>
        <taxon>Pseudomonadota</taxon>
        <taxon>Alphaproteobacteria</taxon>
        <taxon>Hyphomicrobiales</taxon>
        <taxon>Boseaceae</taxon>
        <taxon>Bosea</taxon>
    </lineage>
</organism>